<proteinExistence type="inferred from homology"/>
<dbReference type="InterPro" id="IPR036255">
    <property type="entry name" value="YgfB-like_sf"/>
</dbReference>
<dbReference type="Proteomes" id="UP000664835">
    <property type="component" value="Unassembled WGS sequence"/>
</dbReference>
<dbReference type="PANTHER" id="PTHR37528:SF1">
    <property type="entry name" value="UPF0149 PROTEIN YGFB"/>
    <property type="match status" value="1"/>
</dbReference>
<organism evidence="2 3">
    <name type="scientific">Thiomicrorhabdus marina</name>
    <dbReference type="NCBI Taxonomy" id="2818442"/>
    <lineage>
        <taxon>Bacteria</taxon>
        <taxon>Pseudomonadati</taxon>
        <taxon>Pseudomonadota</taxon>
        <taxon>Gammaproteobacteria</taxon>
        <taxon>Thiotrichales</taxon>
        <taxon>Piscirickettsiaceae</taxon>
        <taxon>Thiomicrorhabdus</taxon>
    </lineage>
</organism>
<dbReference type="InterPro" id="IPR011978">
    <property type="entry name" value="YgfB-like"/>
</dbReference>
<dbReference type="Gene3D" id="1.20.120.740">
    <property type="entry name" value="YgfB uncharacterised protein family UPF0149, PF03695"/>
    <property type="match status" value="1"/>
</dbReference>
<dbReference type="EMBL" id="JAGETV010000001">
    <property type="protein sequence ID" value="MBO1926079.1"/>
    <property type="molecule type" value="Genomic_DNA"/>
</dbReference>
<sequence>MDFQSINEAVAPYPELESPSFIQGMLIGLLCVDNDIQETVWIRKLLEEAQVKSIKESFLVVLHEMFLSTNKGLNGSGFELELCLPDDDDSLVMRAAMIGQICEGIIYGIGLGGGLNEMEKDLSEQVRELVNDLSEIARIDISALADLEKETAAEQIEQDLMELSEFIKVGVLMLNEELNPTQAAPIMDPPQGEYQVH</sequence>
<accession>A0ABS3Q2A4</accession>
<gene>
    <name evidence="2" type="ORF">J3998_00695</name>
</gene>
<dbReference type="PANTHER" id="PTHR37528">
    <property type="entry name" value="UPF0149 PROTEIN YGFB"/>
    <property type="match status" value="1"/>
</dbReference>
<reference evidence="2 3" key="1">
    <citation type="submission" date="2021-03" db="EMBL/GenBank/DDBJ databases">
        <title>Thiomicrorhabdus sp.nov.,novel sulfur-oxidizing bacteria isolated from coastal sediment.</title>
        <authorList>
            <person name="Liu X."/>
        </authorList>
    </citation>
    <scope>NUCLEOTIDE SEQUENCE [LARGE SCALE GENOMIC DNA]</scope>
    <source>
        <strain evidence="2 3">6S2-11</strain>
    </source>
</reference>
<comment type="similarity">
    <text evidence="1">Belongs to the UPF0149 family.</text>
</comment>
<name>A0ABS3Q2A4_9GAMM</name>
<dbReference type="RefSeq" id="WP_208146340.1">
    <property type="nucleotide sequence ID" value="NZ_JAGETV010000001.1"/>
</dbReference>
<evidence type="ECO:0000313" key="2">
    <source>
        <dbReference type="EMBL" id="MBO1926079.1"/>
    </source>
</evidence>
<protein>
    <submittedName>
        <fullName evidence="2">UPF0149 family protein</fullName>
    </submittedName>
</protein>
<dbReference type="SUPFAM" id="SSF101327">
    <property type="entry name" value="YgfB-like"/>
    <property type="match status" value="1"/>
</dbReference>
<evidence type="ECO:0000256" key="1">
    <source>
        <dbReference type="ARBA" id="ARBA00038308"/>
    </source>
</evidence>
<comment type="caution">
    <text evidence="2">The sequence shown here is derived from an EMBL/GenBank/DDBJ whole genome shotgun (WGS) entry which is preliminary data.</text>
</comment>
<dbReference type="Pfam" id="PF03695">
    <property type="entry name" value="UPF0149"/>
    <property type="match status" value="1"/>
</dbReference>
<evidence type="ECO:0000313" key="3">
    <source>
        <dbReference type="Proteomes" id="UP000664835"/>
    </source>
</evidence>
<keyword evidence="3" id="KW-1185">Reference proteome</keyword>